<evidence type="ECO:0000313" key="1">
    <source>
        <dbReference type="EMBL" id="EFJ05732.1"/>
    </source>
</evidence>
<sequence length="255" mass="28924">MVRRSSDWRPCPPRVYNLIYTGVDVATKFSDARKKLSAAGATGIVITMLNEVAWLFNVHAGNFPHLQWRVVPKYTPSIIQGNLKGCCQIPHNLQSYMELVTVSNSRNITDLQRCLTRQELGSGEAVPLQEEHIKTQSKGWGLGATSKIPSPEKYMTLMTYSLDQTAYIVPRVLSDGNRLNRMVSQLVQWNGLCVHFQSERAIRNSHGFRYGRLGRKAYVGRPSSNGPCWSFWFTNTVKKRRILKLLLITQLVLTV</sequence>
<dbReference type="Pfam" id="PF16189">
    <property type="entry name" value="Creatinase_N_2"/>
    <property type="match status" value="1"/>
</dbReference>
<dbReference type="eggNOG" id="KOG2413">
    <property type="taxonomic scope" value="Eukaryota"/>
</dbReference>
<dbReference type="InParanoid" id="D8TC63"/>
<dbReference type="Proteomes" id="UP000001514">
    <property type="component" value="Unassembled WGS sequence"/>
</dbReference>
<dbReference type="InterPro" id="IPR029149">
    <property type="entry name" value="Creatin/AminoP/Spt16_N"/>
</dbReference>
<evidence type="ECO:0008006" key="3">
    <source>
        <dbReference type="Google" id="ProtNLM"/>
    </source>
</evidence>
<dbReference type="EMBL" id="GL377715">
    <property type="protein sequence ID" value="EFJ05732.1"/>
    <property type="molecule type" value="Genomic_DNA"/>
</dbReference>
<keyword evidence="2" id="KW-1185">Reference proteome</keyword>
<dbReference type="STRING" id="88036.D8TC63"/>
<name>D8TC63_SELML</name>
<dbReference type="AlphaFoldDB" id="D8TC63"/>
<reference evidence="1 2" key="1">
    <citation type="journal article" date="2011" name="Science">
        <title>The Selaginella genome identifies genetic changes associated with the evolution of vascular plants.</title>
        <authorList>
            <person name="Banks J.A."/>
            <person name="Nishiyama T."/>
            <person name="Hasebe M."/>
            <person name="Bowman J.L."/>
            <person name="Gribskov M."/>
            <person name="dePamphilis C."/>
            <person name="Albert V.A."/>
            <person name="Aono N."/>
            <person name="Aoyama T."/>
            <person name="Ambrose B.A."/>
            <person name="Ashton N.W."/>
            <person name="Axtell M.J."/>
            <person name="Barker E."/>
            <person name="Barker M.S."/>
            <person name="Bennetzen J.L."/>
            <person name="Bonawitz N.D."/>
            <person name="Chapple C."/>
            <person name="Cheng C."/>
            <person name="Correa L.G."/>
            <person name="Dacre M."/>
            <person name="DeBarry J."/>
            <person name="Dreyer I."/>
            <person name="Elias M."/>
            <person name="Engstrom E.M."/>
            <person name="Estelle M."/>
            <person name="Feng L."/>
            <person name="Finet C."/>
            <person name="Floyd S.K."/>
            <person name="Frommer W.B."/>
            <person name="Fujita T."/>
            <person name="Gramzow L."/>
            <person name="Gutensohn M."/>
            <person name="Harholt J."/>
            <person name="Hattori M."/>
            <person name="Heyl A."/>
            <person name="Hirai T."/>
            <person name="Hiwatashi Y."/>
            <person name="Ishikawa M."/>
            <person name="Iwata M."/>
            <person name="Karol K.G."/>
            <person name="Koehler B."/>
            <person name="Kolukisaoglu U."/>
            <person name="Kubo M."/>
            <person name="Kurata T."/>
            <person name="Lalonde S."/>
            <person name="Li K."/>
            <person name="Li Y."/>
            <person name="Litt A."/>
            <person name="Lyons E."/>
            <person name="Manning G."/>
            <person name="Maruyama T."/>
            <person name="Michael T.P."/>
            <person name="Mikami K."/>
            <person name="Miyazaki S."/>
            <person name="Morinaga S."/>
            <person name="Murata T."/>
            <person name="Mueller-Roeber B."/>
            <person name="Nelson D.R."/>
            <person name="Obara M."/>
            <person name="Oguri Y."/>
            <person name="Olmstead R.G."/>
            <person name="Onodera N."/>
            <person name="Petersen B.L."/>
            <person name="Pils B."/>
            <person name="Prigge M."/>
            <person name="Rensing S.A."/>
            <person name="Riano-Pachon D.M."/>
            <person name="Roberts A.W."/>
            <person name="Sato Y."/>
            <person name="Scheller H.V."/>
            <person name="Schulz B."/>
            <person name="Schulz C."/>
            <person name="Shakirov E.V."/>
            <person name="Shibagaki N."/>
            <person name="Shinohara N."/>
            <person name="Shippen D.E."/>
            <person name="Soerensen I."/>
            <person name="Sotooka R."/>
            <person name="Sugimoto N."/>
            <person name="Sugita M."/>
            <person name="Sumikawa N."/>
            <person name="Tanurdzic M."/>
            <person name="Theissen G."/>
            <person name="Ulvskov P."/>
            <person name="Wakazuki S."/>
            <person name="Weng J.K."/>
            <person name="Willats W.W."/>
            <person name="Wipf D."/>
            <person name="Wolf P.G."/>
            <person name="Yang L."/>
            <person name="Zimmer A.D."/>
            <person name="Zhu Q."/>
            <person name="Mitros T."/>
            <person name="Hellsten U."/>
            <person name="Loque D."/>
            <person name="Otillar R."/>
            <person name="Salamov A."/>
            <person name="Schmutz J."/>
            <person name="Shapiro H."/>
            <person name="Lindquist E."/>
            <person name="Lucas S."/>
            <person name="Rokhsar D."/>
            <person name="Grigoriev I.V."/>
        </authorList>
    </citation>
    <scope>NUCLEOTIDE SEQUENCE [LARGE SCALE GENOMIC DNA]</scope>
</reference>
<protein>
    <recommendedName>
        <fullName evidence="3">Creatinase N-terminal domain-containing protein</fullName>
    </recommendedName>
</protein>
<organism evidence="2">
    <name type="scientific">Selaginella moellendorffii</name>
    <name type="common">Spikemoss</name>
    <dbReference type="NCBI Taxonomy" id="88036"/>
    <lineage>
        <taxon>Eukaryota</taxon>
        <taxon>Viridiplantae</taxon>
        <taxon>Streptophyta</taxon>
        <taxon>Embryophyta</taxon>
        <taxon>Tracheophyta</taxon>
        <taxon>Lycopodiopsida</taxon>
        <taxon>Selaginellales</taxon>
        <taxon>Selaginellaceae</taxon>
        <taxon>Selaginella</taxon>
    </lineage>
</organism>
<accession>D8TC63</accession>
<dbReference type="Gene3D" id="3.40.350.10">
    <property type="entry name" value="Creatinase/prolidase N-terminal domain"/>
    <property type="match status" value="1"/>
</dbReference>
<dbReference type="Gramene" id="EFJ05732">
    <property type="protein sequence ID" value="EFJ05732"/>
    <property type="gene ID" value="SELMODRAFT_431306"/>
</dbReference>
<gene>
    <name evidence="1" type="ORF">SELMODRAFT_431306</name>
</gene>
<dbReference type="HOGENOM" id="CLU_1091551_0_0_1"/>
<dbReference type="KEGG" id="smo:SELMODRAFT_431306"/>
<proteinExistence type="predicted"/>
<evidence type="ECO:0000313" key="2">
    <source>
        <dbReference type="Proteomes" id="UP000001514"/>
    </source>
</evidence>